<sequence length="219" mass="23315">MDQYPPPPVYPSAPAPPTPGNGNLETGHVAVYPPPPPPAPARGLPVSHGQLGGGAPGRDSCEGHDPSALLVGATLITMLAFLLGTFIPGGYWQQDTPAWSGGRPVYRAGDPIMRDLHRPRYWVFRAASWVGVASSMVLTLSLLVRMAAGSRHVRWSFAVAYSSLLLTFAVSQTKTHLSLDIIVWLAVLAVSWLITSASIRGENCARIMKLLCCGGGDHN</sequence>
<dbReference type="Pfam" id="PF13962">
    <property type="entry name" value="PGG"/>
    <property type="match status" value="1"/>
</dbReference>
<feature type="transmembrane region" description="Helical" evidence="2">
    <location>
        <begin position="181"/>
        <end position="199"/>
    </location>
</feature>
<evidence type="ECO:0000259" key="3">
    <source>
        <dbReference type="Pfam" id="PF13962"/>
    </source>
</evidence>
<dbReference type="AlphaFoldDB" id="A0A2T7CEW3"/>
<proteinExistence type="predicted"/>
<feature type="compositionally biased region" description="Pro residues" evidence="1">
    <location>
        <begin position="1"/>
        <end position="19"/>
    </location>
</feature>
<dbReference type="OrthoDB" id="667285at2759"/>
<protein>
    <recommendedName>
        <fullName evidence="3">PGG domain-containing protein</fullName>
    </recommendedName>
</protein>
<dbReference type="Gramene" id="PUZ41861">
    <property type="protein sequence ID" value="PUZ41861"/>
    <property type="gene ID" value="GQ55_9G538100"/>
</dbReference>
<evidence type="ECO:0000313" key="5">
    <source>
        <dbReference type="Proteomes" id="UP000244336"/>
    </source>
</evidence>
<feature type="transmembrane region" description="Helical" evidence="2">
    <location>
        <begin position="68"/>
        <end position="87"/>
    </location>
</feature>
<dbReference type="InterPro" id="IPR026961">
    <property type="entry name" value="PGG_dom"/>
</dbReference>
<evidence type="ECO:0000256" key="1">
    <source>
        <dbReference type="SAM" id="MobiDB-lite"/>
    </source>
</evidence>
<feature type="transmembrane region" description="Helical" evidence="2">
    <location>
        <begin position="122"/>
        <end position="143"/>
    </location>
</feature>
<gene>
    <name evidence="4" type="ORF">GQ55_9G538100</name>
</gene>
<accession>A0A2T7CEW3</accession>
<feature type="domain" description="PGG" evidence="3">
    <location>
        <begin position="68"/>
        <end position="170"/>
    </location>
</feature>
<keyword evidence="5" id="KW-1185">Reference proteome</keyword>
<dbReference type="EMBL" id="CM009757">
    <property type="protein sequence ID" value="PUZ41861.1"/>
    <property type="molecule type" value="Genomic_DNA"/>
</dbReference>
<feature type="region of interest" description="Disordered" evidence="1">
    <location>
        <begin position="1"/>
        <end position="60"/>
    </location>
</feature>
<dbReference type="Proteomes" id="UP000244336">
    <property type="component" value="Chromosome 9"/>
</dbReference>
<organism evidence="4 5">
    <name type="scientific">Panicum hallii var. hallii</name>
    <dbReference type="NCBI Taxonomy" id="1504633"/>
    <lineage>
        <taxon>Eukaryota</taxon>
        <taxon>Viridiplantae</taxon>
        <taxon>Streptophyta</taxon>
        <taxon>Embryophyta</taxon>
        <taxon>Tracheophyta</taxon>
        <taxon>Spermatophyta</taxon>
        <taxon>Magnoliopsida</taxon>
        <taxon>Liliopsida</taxon>
        <taxon>Poales</taxon>
        <taxon>Poaceae</taxon>
        <taxon>PACMAD clade</taxon>
        <taxon>Panicoideae</taxon>
        <taxon>Panicodae</taxon>
        <taxon>Paniceae</taxon>
        <taxon>Panicinae</taxon>
        <taxon>Panicum</taxon>
        <taxon>Panicum sect. Panicum</taxon>
    </lineage>
</organism>
<dbReference type="STRING" id="1504633.A0A2T7CEW3"/>
<feature type="transmembrane region" description="Helical" evidence="2">
    <location>
        <begin position="155"/>
        <end position="175"/>
    </location>
</feature>
<evidence type="ECO:0000256" key="2">
    <source>
        <dbReference type="SAM" id="Phobius"/>
    </source>
</evidence>
<keyword evidence="2" id="KW-1133">Transmembrane helix</keyword>
<keyword evidence="2" id="KW-0812">Transmembrane</keyword>
<name>A0A2T7CEW3_9POAL</name>
<reference evidence="4 5" key="1">
    <citation type="submission" date="2018-04" db="EMBL/GenBank/DDBJ databases">
        <title>WGS assembly of Panicum hallii var. hallii HAL2.</title>
        <authorList>
            <person name="Lovell J."/>
            <person name="Jenkins J."/>
            <person name="Lowry D."/>
            <person name="Mamidi S."/>
            <person name="Sreedasyam A."/>
            <person name="Weng X."/>
            <person name="Barry K."/>
            <person name="Bonette J."/>
            <person name="Campitelli B."/>
            <person name="Daum C."/>
            <person name="Gordon S."/>
            <person name="Gould B."/>
            <person name="Lipzen A."/>
            <person name="MacQueen A."/>
            <person name="Palacio-Mejia J."/>
            <person name="Plott C."/>
            <person name="Shakirov E."/>
            <person name="Shu S."/>
            <person name="Yoshinaga Y."/>
            <person name="Zane M."/>
            <person name="Rokhsar D."/>
            <person name="Grimwood J."/>
            <person name="Schmutz J."/>
            <person name="Juenger T."/>
        </authorList>
    </citation>
    <scope>NUCLEOTIDE SEQUENCE [LARGE SCALE GENOMIC DNA]</scope>
    <source>
        <strain evidence="5">cv. HAL2</strain>
    </source>
</reference>
<keyword evidence="2" id="KW-0472">Membrane</keyword>
<evidence type="ECO:0000313" key="4">
    <source>
        <dbReference type="EMBL" id="PUZ41861.1"/>
    </source>
</evidence>